<evidence type="ECO:0000256" key="2">
    <source>
        <dbReference type="SAM" id="Phobius"/>
    </source>
</evidence>
<reference evidence="4 5" key="1">
    <citation type="journal article" date="2015" name="Nature">
        <title>rRNA introns, odd ribosomes, and small enigmatic genomes across a large radiation of phyla.</title>
        <authorList>
            <person name="Brown C.T."/>
            <person name="Hug L.A."/>
            <person name="Thomas B.C."/>
            <person name="Sharon I."/>
            <person name="Castelle C.J."/>
            <person name="Singh A."/>
            <person name="Wilkins M.J."/>
            <person name="Williams K.H."/>
            <person name="Banfield J.F."/>
        </authorList>
    </citation>
    <scope>NUCLEOTIDE SEQUENCE [LARGE SCALE GENOMIC DNA]</scope>
</reference>
<evidence type="ECO:0000256" key="1">
    <source>
        <dbReference type="SAM" id="MobiDB-lite"/>
    </source>
</evidence>
<dbReference type="AlphaFoldDB" id="A0A0G1PDT5"/>
<protein>
    <submittedName>
        <fullName evidence="4">Cell wall/surface repeat protein</fullName>
    </submittedName>
</protein>
<dbReference type="InterPro" id="IPR013378">
    <property type="entry name" value="InlB-like_B-rpt"/>
</dbReference>
<proteinExistence type="predicted"/>
<sequence length="190" mass="20153">MAYKTIITIIIFALFLFTTGAGAQLPVDYSLLSISKNIYQGGEVRLSNPAKLYCGVGCARTSNPYLLGARITLTAVPAEGYIFTGWSGDCSGTNKECAVIMNSNKTVAANFAAVSADQRDSPAGGTRPISPNQSGDKVSPPVSAPIIIVATSSSHSGGFSSGWFSGILGVFLFIITVLIVLIWRYRRYNI</sequence>
<dbReference type="InterPro" id="IPR044060">
    <property type="entry name" value="Bacterial_rp_domain"/>
</dbReference>
<keyword evidence="2" id="KW-0812">Transmembrane</keyword>
<evidence type="ECO:0000313" key="5">
    <source>
        <dbReference type="Proteomes" id="UP000034696"/>
    </source>
</evidence>
<dbReference type="Pfam" id="PF18998">
    <property type="entry name" value="Flg_new_2"/>
    <property type="match status" value="1"/>
</dbReference>
<keyword evidence="2" id="KW-1133">Transmembrane helix</keyword>
<gene>
    <name evidence="4" type="ORF">UX06_C0040G0008</name>
</gene>
<keyword evidence="2" id="KW-0472">Membrane</keyword>
<accession>A0A0G1PDT5</accession>
<feature type="domain" description="Bacterial repeat" evidence="3">
    <location>
        <begin position="62"/>
        <end position="114"/>
    </location>
</feature>
<dbReference type="EMBL" id="LCKT01000040">
    <property type="protein sequence ID" value="KKU03583.1"/>
    <property type="molecule type" value="Genomic_DNA"/>
</dbReference>
<evidence type="ECO:0000313" key="4">
    <source>
        <dbReference type="EMBL" id="KKU03583.1"/>
    </source>
</evidence>
<comment type="caution">
    <text evidence="4">The sequence shown here is derived from an EMBL/GenBank/DDBJ whole genome shotgun (WGS) entry which is preliminary data.</text>
</comment>
<dbReference type="Proteomes" id="UP000034696">
    <property type="component" value="Unassembled WGS sequence"/>
</dbReference>
<feature type="transmembrane region" description="Helical" evidence="2">
    <location>
        <begin position="162"/>
        <end position="183"/>
    </location>
</feature>
<dbReference type="NCBIfam" id="TIGR02543">
    <property type="entry name" value="List_Bact_rpt"/>
    <property type="match status" value="1"/>
</dbReference>
<evidence type="ECO:0000259" key="3">
    <source>
        <dbReference type="Pfam" id="PF18998"/>
    </source>
</evidence>
<organism evidence="4 5">
    <name type="scientific">Candidatus Giovannonibacteria bacterium GW2011_GWA2_45_21</name>
    <dbReference type="NCBI Taxonomy" id="1618649"/>
    <lineage>
        <taxon>Bacteria</taxon>
        <taxon>Candidatus Giovannoniibacteriota</taxon>
    </lineage>
</organism>
<name>A0A0G1PDT5_9BACT</name>
<feature type="region of interest" description="Disordered" evidence="1">
    <location>
        <begin position="118"/>
        <end position="139"/>
    </location>
</feature>